<feature type="region of interest" description="Disordered" evidence="1">
    <location>
        <begin position="116"/>
        <end position="146"/>
    </location>
</feature>
<proteinExistence type="predicted"/>
<dbReference type="EMBL" id="AMZH03001846">
    <property type="protein sequence ID" value="RRT77761.1"/>
    <property type="molecule type" value="Genomic_DNA"/>
</dbReference>
<feature type="compositionally biased region" description="Low complexity" evidence="1">
    <location>
        <begin position="134"/>
        <end position="146"/>
    </location>
</feature>
<reference evidence="2 3" key="1">
    <citation type="journal article" date="2014" name="Agronomy (Basel)">
        <title>A Draft Genome Sequence for Ensete ventricosum, the Drought-Tolerant Tree Against Hunger.</title>
        <authorList>
            <person name="Harrison J."/>
            <person name="Moore K.A."/>
            <person name="Paszkiewicz K."/>
            <person name="Jones T."/>
            <person name="Grant M."/>
            <person name="Ambacheew D."/>
            <person name="Muzemil S."/>
            <person name="Studholme D.J."/>
        </authorList>
    </citation>
    <scope>NUCLEOTIDE SEQUENCE [LARGE SCALE GENOMIC DNA]</scope>
</reference>
<evidence type="ECO:0000313" key="2">
    <source>
        <dbReference type="EMBL" id="RRT77761.1"/>
    </source>
</evidence>
<accession>A0A427ANF8</accession>
<dbReference type="AlphaFoldDB" id="A0A427ANF8"/>
<dbReference type="Proteomes" id="UP000287651">
    <property type="component" value="Unassembled WGS sequence"/>
</dbReference>
<sequence length="146" mass="15957">MARRTARHWVLTATGRPRAVLVAVVLRIAHRSTRRCKDIVDERDFGTEYSTVCSCAHTRGRGGRRAPIAAKGSNATADSYSGGRGDARGWDLTPFEIRRPEHAVLDRCVPILSLRPSSSCGESEREDEMGWGGPSLASSPHLPLPH</sequence>
<feature type="region of interest" description="Disordered" evidence="1">
    <location>
        <begin position="63"/>
        <end position="83"/>
    </location>
</feature>
<name>A0A427ANF8_ENSVE</name>
<feature type="non-terminal residue" evidence="2">
    <location>
        <position position="146"/>
    </location>
</feature>
<protein>
    <submittedName>
        <fullName evidence="2">Uncharacterized protein</fullName>
    </submittedName>
</protein>
<comment type="caution">
    <text evidence="2">The sequence shown here is derived from an EMBL/GenBank/DDBJ whole genome shotgun (WGS) entry which is preliminary data.</text>
</comment>
<organism evidence="2 3">
    <name type="scientific">Ensete ventricosum</name>
    <name type="common">Abyssinian banana</name>
    <name type="synonym">Musa ensete</name>
    <dbReference type="NCBI Taxonomy" id="4639"/>
    <lineage>
        <taxon>Eukaryota</taxon>
        <taxon>Viridiplantae</taxon>
        <taxon>Streptophyta</taxon>
        <taxon>Embryophyta</taxon>
        <taxon>Tracheophyta</taxon>
        <taxon>Spermatophyta</taxon>
        <taxon>Magnoliopsida</taxon>
        <taxon>Liliopsida</taxon>
        <taxon>Zingiberales</taxon>
        <taxon>Musaceae</taxon>
        <taxon>Ensete</taxon>
    </lineage>
</organism>
<gene>
    <name evidence="2" type="ORF">B296_00027260</name>
</gene>
<evidence type="ECO:0000313" key="3">
    <source>
        <dbReference type="Proteomes" id="UP000287651"/>
    </source>
</evidence>
<evidence type="ECO:0000256" key="1">
    <source>
        <dbReference type="SAM" id="MobiDB-lite"/>
    </source>
</evidence>